<dbReference type="EMBL" id="JBHSDU010000015">
    <property type="protein sequence ID" value="MFC4314409.1"/>
    <property type="molecule type" value="Genomic_DNA"/>
</dbReference>
<sequence length="106" mass="11564">MIKVSVMYPNKAGARFDHAYYRDKHMPLVQARMGSACRFYTVDKGLAGGAPGEPPTYVAMCHIYCDSTEAFQAAFGPHAKEILADIPNYTDLAPVLQISDVVVGQP</sequence>
<dbReference type="NCBIfam" id="TIGR02118">
    <property type="entry name" value="EthD family reductase"/>
    <property type="match status" value="1"/>
</dbReference>
<evidence type="ECO:0000313" key="2">
    <source>
        <dbReference type="EMBL" id="MFC4314409.1"/>
    </source>
</evidence>
<gene>
    <name evidence="2" type="ORF">ACFPN2_35415</name>
</gene>
<protein>
    <submittedName>
        <fullName evidence="2">EthD family reductase</fullName>
    </submittedName>
</protein>
<dbReference type="PANTHER" id="PTHR40260">
    <property type="entry name" value="BLR8190 PROTEIN"/>
    <property type="match status" value="1"/>
</dbReference>
<name>A0ABV8T7F9_9GAMM</name>
<comment type="caution">
    <text evidence="2">The sequence shown here is derived from an EMBL/GenBank/DDBJ whole genome shotgun (WGS) entry which is preliminary data.</text>
</comment>
<proteinExistence type="predicted"/>
<dbReference type="SUPFAM" id="SSF54909">
    <property type="entry name" value="Dimeric alpha+beta barrel"/>
    <property type="match status" value="1"/>
</dbReference>
<dbReference type="Gene3D" id="3.30.70.100">
    <property type="match status" value="1"/>
</dbReference>
<dbReference type="PANTHER" id="PTHR40260:SF2">
    <property type="entry name" value="BLR8190 PROTEIN"/>
    <property type="match status" value="1"/>
</dbReference>
<dbReference type="RefSeq" id="WP_380605561.1">
    <property type="nucleotide sequence ID" value="NZ_JBHSDU010000015.1"/>
</dbReference>
<dbReference type="InterPro" id="IPR009799">
    <property type="entry name" value="EthD_dom"/>
</dbReference>
<feature type="domain" description="EthD" evidence="1">
    <location>
        <begin position="18"/>
        <end position="92"/>
    </location>
</feature>
<dbReference type="Proteomes" id="UP001595904">
    <property type="component" value="Unassembled WGS sequence"/>
</dbReference>
<evidence type="ECO:0000313" key="3">
    <source>
        <dbReference type="Proteomes" id="UP001595904"/>
    </source>
</evidence>
<dbReference type="Pfam" id="PF07110">
    <property type="entry name" value="EthD"/>
    <property type="match status" value="1"/>
</dbReference>
<reference evidence="3" key="1">
    <citation type="journal article" date="2019" name="Int. J. Syst. Evol. Microbiol.">
        <title>The Global Catalogue of Microorganisms (GCM) 10K type strain sequencing project: providing services to taxonomists for standard genome sequencing and annotation.</title>
        <authorList>
            <consortium name="The Broad Institute Genomics Platform"/>
            <consortium name="The Broad Institute Genome Sequencing Center for Infectious Disease"/>
            <person name="Wu L."/>
            <person name="Ma J."/>
        </authorList>
    </citation>
    <scope>NUCLEOTIDE SEQUENCE [LARGE SCALE GENOMIC DNA]</scope>
    <source>
        <strain evidence="3">CGMCC 1.10759</strain>
    </source>
</reference>
<organism evidence="2 3">
    <name type="scientific">Steroidobacter flavus</name>
    <dbReference type="NCBI Taxonomy" id="1842136"/>
    <lineage>
        <taxon>Bacteria</taxon>
        <taxon>Pseudomonadati</taxon>
        <taxon>Pseudomonadota</taxon>
        <taxon>Gammaproteobacteria</taxon>
        <taxon>Steroidobacterales</taxon>
        <taxon>Steroidobacteraceae</taxon>
        <taxon>Steroidobacter</taxon>
    </lineage>
</organism>
<evidence type="ECO:0000259" key="1">
    <source>
        <dbReference type="Pfam" id="PF07110"/>
    </source>
</evidence>
<accession>A0ABV8T7F9</accession>
<keyword evidence="3" id="KW-1185">Reference proteome</keyword>
<dbReference type="InterPro" id="IPR011008">
    <property type="entry name" value="Dimeric_a/b-barrel"/>
</dbReference>